<organism evidence="2 3">
    <name type="scientific">Alteromonas arenosi</name>
    <dbReference type="NCBI Taxonomy" id="3055817"/>
    <lineage>
        <taxon>Bacteria</taxon>
        <taxon>Pseudomonadati</taxon>
        <taxon>Pseudomonadota</taxon>
        <taxon>Gammaproteobacteria</taxon>
        <taxon>Alteromonadales</taxon>
        <taxon>Alteromonadaceae</taxon>
        <taxon>Alteromonas/Salinimonas group</taxon>
        <taxon>Alteromonas</taxon>
    </lineage>
</organism>
<gene>
    <name evidence="2" type="ORF">QTP81_12695</name>
</gene>
<feature type="signal peptide" evidence="1">
    <location>
        <begin position="1"/>
        <end position="17"/>
    </location>
</feature>
<keyword evidence="3" id="KW-1185">Reference proteome</keyword>
<evidence type="ECO:0000313" key="2">
    <source>
        <dbReference type="EMBL" id="MDM7861452.1"/>
    </source>
</evidence>
<comment type="caution">
    <text evidence="2">The sequence shown here is derived from an EMBL/GenBank/DDBJ whole genome shotgun (WGS) entry which is preliminary data.</text>
</comment>
<protein>
    <recommendedName>
        <fullName evidence="4">Phytase-like domain-containing protein</fullName>
    </recommendedName>
</protein>
<reference evidence="2 3" key="1">
    <citation type="submission" date="2023-06" db="EMBL/GenBank/DDBJ databases">
        <title>Alteromonas sp. ASW11-36 isolated from intertidal sand.</title>
        <authorList>
            <person name="Li Y."/>
        </authorList>
    </citation>
    <scope>NUCLEOTIDE SEQUENCE [LARGE SCALE GENOMIC DNA]</scope>
    <source>
        <strain evidence="2 3">ASW11-36</strain>
    </source>
</reference>
<dbReference type="Proteomes" id="UP001234343">
    <property type="component" value="Unassembled WGS sequence"/>
</dbReference>
<sequence length="408" mass="45358">MKKVVTFLASQSRTVCARGLIFVTLISLLTACSPAEQMTNEADGGSNNPLVELEGQWIVDINGAVMPDPQTSGLVFHNNQLLTVSDASALPIQRRRIHAIDPVSMTITDVYGPMTLASRVRRSCFAQYLSDEPDYEALVVDPDDPNVFILVTEDATRSGAMSTRCQQRYENTGSTAYPTLLVKVVKSEDNLRVTHVRPIQYPLEYAVGDFPNDGIEGMAFGPERTLYLGLEKDSRGQPRIFSVVIDAQFWQTTDFAAVTDPQLDVPSFTAGNHPINGMDYLPLAGSHPGLLIAAARNDEQLWFIDLAKQQPTQIIDLVFLAPSLSDDPQCKPFEKMDNASLEGVAVVGADVWLINDPWKRNYHKNIQCESNRQRYEAMAPLMFKLTLQPEWLRPYFQAKEASAITQSD</sequence>
<name>A0ABT7T0X0_9ALTE</name>
<dbReference type="SUPFAM" id="SSF50952">
    <property type="entry name" value="Soluble quinoprotein glucose dehydrogenase"/>
    <property type="match status" value="1"/>
</dbReference>
<keyword evidence="1" id="KW-0732">Signal</keyword>
<feature type="chain" id="PRO_5046430708" description="Phytase-like domain-containing protein" evidence="1">
    <location>
        <begin position="18"/>
        <end position="408"/>
    </location>
</feature>
<dbReference type="RefSeq" id="WP_289365989.1">
    <property type="nucleotide sequence ID" value="NZ_JAUCBP010000011.1"/>
</dbReference>
<proteinExistence type="predicted"/>
<evidence type="ECO:0008006" key="4">
    <source>
        <dbReference type="Google" id="ProtNLM"/>
    </source>
</evidence>
<dbReference type="EMBL" id="JAUCBP010000011">
    <property type="protein sequence ID" value="MDM7861452.1"/>
    <property type="molecule type" value="Genomic_DNA"/>
</dbReference>
<dbReference type="InterPro" id="IPR011041">
    <property type="entry name" value="Quinoprot_gluc/sorb_DH_b-prop"/>
</dbReference>
<evidence type="ECO:0000256" key="1">
    <source>
        <dbReference type="SAM" id="SignalP"/>
    </source>
</evidence>
<accession>A0ABT7T0X0</accession>
<evidence type="ECO:0000313" key="3">
    <source>
        <dbReference type="Proteomes" id="UP001234343"/>
    </source>
</evidence>
<dbReference type="PROSITE" id="PS51257">
    <property type="entry name" value="PROKAR_LIPOPROTEIN"/>
    <property type="match status" value="1"/>
</dbReference>